<sequence length="238" mass="27802">MTNHNRGCGKTIDNDLTRKEHKSVGISVTVLQKYLKNQLNRKCMISCNSTIMALNSLNSWDSIQKIVTNYVLKNHKIFCVYNQGLKIQHLVFHKFSFNISRRYLKILPVIKIRVFFTVDKIFLALSKYLKILYKNLNFGVFKPLKHKPVPFPPTTGNYILGRQIIFVQNLIHTAPNVQLCGIHLPVFFCVYIKFSISFPSNSYRENSHSFLFNIDNIFLAKSKYLKIEYKVPHELLKK</sequence>
<name>A0A6G0U2U2_APHGL</name>
<evidence type="ECO:0000313" key="2">
    <source>
        <dbReference type="Proteomes" id="UP000475862"/>
    </source>
</evidence>
<evidence type="ECO:0000313" key="1">
    <source>
        <dbReference type="EMBL" id="KAE9543100.1"/>
    </source>
</evidence>
<dbReference type="AlphaFoldDB" id="A0A6G0U2U2"/>
<dbReference type="EMBL" id="VYZN01000009">
    <property type="protein sequence ID" value="KAE9543100.1"/>
    <property type="molecule type" value="Genomic_DNA"/>
</dbReference>
<keyword evidence="2" id="KW-1185">Reference proteome</keyword>
<comment type="caution">
    <text evidence="1">The sequence shown here is derived from an EMBL/GenBank/DDBJ whole genome shotgun (WGS) entry which is preliminary data.</text>
</comment>
<organism evidence="1 2">
    <name type="scientific">Aphis glycines</name>
    <name type="common">Soybean aphid</name>
    <dbReference type="NCBI Taxonomy" id="307491"/>
    <lineage>
        <taxon>Eukaryota</taxon>
        <taxon>Metazoa</taxon>
        <taxon>Ecdysozoa</taxon>
        <taxon>Arthropoda</taxon>
        <taxon>Hexapoda</taxon>
        <taxon>Insecta</taxon>
        <taxon>Pterygota</taxon>
        <taxon>Neoptera</taxon>
        <taxon>Paraneoptera</taxon>
        <taxon>Hemiptera</taxon>
        <taxon>Sternorrhyncha</taxon>
        <taxon>Aphidomorpha</taxon>
        <taxon>Aphidoidea</taxon>
        <taxon>Aphididae</taxon>
        <taxon>Aphidini</taxon>
        <taxon>Aphis</taxon>
        <taxon>Aphis</taxon>
    </lineage>
</organism>
<accession>A0A6G0U2U2</accession>
<proteinExistence type="predicted"/>
<gene>
    <name evidence="1" type="ORF">AGLY_003011</name>
</gene>
<protein>
    <submittedName>
        <fullName evidence="1">Uncharacterized protein</fullName>
    </submittedName>
</protein>
<reference evidence="1 2" key="1">
    <citation type="submission" date="2019-08" db="EMBL/GenBank/DDBJ databases">
        <title>The genome of the soybean aphid Biotype 1, its phylome, world population structure and adaptation to the North American continent.</title>
        <authorList>
            <person name="Giordano R."/>
            <person name="Donthu R.K."/>
            <person name="Hernandez A.G."/>
            <person name="Wright C.L."/>
            <person name="Zimin A.V."/>
        </authorList>
    </citation>
    <scope>NUCLEOTIDE SEQUENCE [LARGE SCALE GENOMIC DNA]</scope>
    <source>
        <tissue evidence="1">Whole aphids</tissue>
    </source>
</reference>
<dbReference type="Proteomes" id="UP000475862">
    <property type="component" value="Unassembled WGS sequence"/>
</dbReference>